<accession>A0AB39VL30</accession>
<dbReference type="AlphaFoldDB" id="A0AB39VL30"/>
<dbReference type="Pfam" id="PF22758">
    <property type="entry name" value="Phage_cement"/>
    <property type="match status" value="1"/>
</dbReference>
<dbReference type="RefSeq" id="WP_369788319.1">
    <property type="nucleotide sequence ID" value="NZ_CP165628.1"/>
</dbReference>
<dbReference type="EMBL" id="CP165628">
    <property type="protein sequence ID" value="XDU70877.1"/>
    <property type="molecule type" value="Genomic_DNA"/>
</dbReference>
<name>A0AB39VL30_9GAMM</name>
<evidence type="ECO:0000313" key="1">
    <source>
        <dbReference type="EMBL" id="XDU70877.1"/>
    </source>
</evidence>
<organism evidence="1">
    <name type="scientific">Rouxiella sp. WC2420</name>
    <dbReference type="NCBI Taxonomy" id="3234145"/>
    <lineage>
        <taxon>Bacteria</taxon>
        <taxon>Pseudomonadati</taxon>
        <taxon>Pseudomonadota</taxon>
        <taxon>Gammaproteobacteria</taxon>
        <taxon>Enterobacterales</taxon>
        <taxon>Yersiniaceae</taxon>
        <taxon>Rouxiella</taxon>
    </lineage>
</organism>
<proteinExistence type="predicted"/>
<reference evidence="1" key="1">
    <citation type="submission" date="2024-07" db="EMBL/GenBank/DDBJ databases">
        <authorList>
            <person name="Biller S.J."/>
        </authorList>
    </citation>
    <scope>NUCLEOTIDE SEQUENCE</scope>
    <source>
        <strain evidence="1">WC2420</strain>
    </source>
</reference>
<gene>
    <name evidence="1" type="ORF">AB3G37_15010</name>
</gene>
<protein>
    <recommendedName>
        <fullName evidence="2">Phage tail protein</fullName>
    </recommendedName>
</protein>
<sequence length="160" mass="16541">MGLQTQVNLYYSGAVVGDRASHNPVVYLPTNPLAEGVVTVGNFVFQGTDPSSQVSAAGTVLAGFVERLLNYYNFALLSGGTLGIPDETPVTVATIGEFYTSFGTTAPTVGQKAFASTTDGSVSYAAAGATVAGSLETSFVVREVRTSDNLVFISNWTPAA</sequence>
<evidence type="ECO:0008006" key="2">
    <source>
        <dbReference type="Google" id="ProtNLM"/>
    </source>
</evidence>
<dbReference type="InterPro" id="IPR054438">
    <property type="entry name" value="Struct_cement_gp24/gp6"/>
</dbReference>